<feature type="domain" description="BTB" evidence="1">
    <location>
        <begin position="49"/>
        <end position="117"/>
    </location>
</feature>
<dbReference type="Gene3D" id="1.25.40.420">
    <property type="match status" value="1"/>
</dbReference>
<dbReference type="InterPro" id="IPR000210">
    <property type="entry name" value="BTB/POZ_dom"/>
</dbReference>
<dbReference type="SUPFAM" id="SSF54695">
    <property type="entry name" value="POZ domain"/>
    <property type="match status" value="1"/>
</dbReference>
<sequence>MLVDGQFKHSLWGGRKENRIMEDKNENWKTKSPLAECVRKMYENRENNGDVTIRVAKEGVEIKAHRFILVCRSTVLSTMLEDKDDITTDVLTVNDVKKVTFEQFLEFLYTDKTIVTMENIEELLLCADRFKTKLLIELCTVSLSKLVTFRTICEMTRISERFKEKEMIKICLQIFIILRKESLPEMFFSEEFFSMCPSCIHKIVEDDQIFAPEEVIFNQVILWSSTECCRQNLAVTAENQRQILKHILPEIRFPIMEHQFLNDVVCASEILTRDEKINILRQQLDTREKKRGSTQSIFRLEENGSRKPLISRGVPNNFIRLYINTQDHSSSHRSLF</sequence>
<dbReference type="GeneID" id="111114339"/>
<dbReference type="Proteomes" id="UP000694844">
    <property type="component" value="Chromosome 9"/>
</dbReference>
<dbReference type="PANTHER" id="PTHR45774:SF4">
    <property type="entry name" value="AXUNDEAD, ISOFORM F"/>
    <property type="match status" value="1"/>
</dbReference>
<dbReference type="RefSeq" id="XP_022308337.1">
    <property type="nucleotide sequence ID" value="XM_022452629.1"/>
</dbReference>
<proteinExistence type="predicted"/>
<dbReference type="PANTHER" id="PTHR45774">
    <property type="entry name" value="BTB/POZ DOMAIN-CONTAINING"/>
    <property type="match status" value="1"/>
</dbReference>
<dbReference type="PROSITE" id="PS50097">
    <property type="entry name" value="BTB"/>
    <property type="match status" value="1"/>
</dbReference>
<accession>A0A8B8BY67</accession>
<dbReference type="Pfam" id="PF07707">
    <property type="entry name" value="BACK"/>
    <property type="match status" value="1"/>
</dbReference>
<dbReference type="AlphaFoldDB" id="A0A8B8BY67"/>
<dbReference type="KEGG" id="cvn:111114339"/>
<dbReference type="Pfam" id="PF00651">
    <property type="entry name" value="BTB"/>
    <property type="match status" value="1"/>
</dbReference>
<reference evidence="3" key="1">
    <citation type="submission" date="2025-08" db="UniProtKB">
        <authorList>
            <consortium name="RefSeq"/>
        </authorList>
    </citation>
    <scope>IDENTIFICATION</scope>
    <source>
        <tissue evidence="3">Whole sample</tissue>
    </source>
</reference>
<evidence type="ECO:0000259" key="1">
    <source>
        <dbReference type="PROSITE" id="PS50097"/>
    </source>
</evidence>
<dbReference type="GO" id="GO:0005829">
    <property type="term" value="C:cytosol"/>
    <property type="evidence" value="ECO:0007669"/>
    <property type="project" value="TreeGrafter"/>
</dbReference>
<keyword evidence="2" id="KW-1185">Reference proteome</keyword>
<protein>
    <submittedName>
        <fullName evidence="3">BTB/POZ domain-containing protein 2-like</fullName>
    </submittedName>
</protein>
<gene>
    <name evidence="3" type="primary">LOC111114339</name>
</gene>
<evidence type="ECO:0000313" key="2">
    <source>
        <dbReference type="Proteomes" id="UP000694844"/>
    </source>
</evidence>
<dbReference type="CDD" id="cd18186">
    <property type="entry name" value="BTB_POZ_ZBTB_KLHL-like"/>
    <property type="match status" value="1"/>
</dbReference>
<dbReference type="SMART" id="SM00225">
    <property type="entry name" value="BTB"/>
    <property type="match status" value="1"/>
</dbReference>
<organism evidence="2 3">
    <name type="scientific">Crassostrea virginica</name>
    <name type="common">Eastern oyster</name>
    <dbReference type="NCBI Taxonomy" id="6565"/>
    <lineage>
        <taxon>Eukaryota</taxon>
        <taxon>Metazoa</taxon>
        <taxon>Spiralia</taxon>
        <taxon>Lophotrochozoa</taxon>
        <taxon>Mollusca</taxon>
        <taxon>Bivalvia</taxon>
        <taxon>Autobranchia</taxon>
        <taxon>Pteriomorphia</taxon>
        <taxon>Ostreida</taxon>
        <taxon>Ostreoidea</taxon>
        <taxon>Ostreidae</taxon>
        <taxon>Crassostrea</taxon>
    </lineage>
</organism>
<name>A0A8B8BY67_CRAVI</name>
<dbReference type="InterPro" id="IPR011705">
    <property type="entry name" value="BACK"/>
</dbReference>
<evidence type="ECO:0000313" key="3">
    <source>
        <dbReference type="RefSeq" id="XP_022308337.1"/>
    </source>
</evidence>
<dbReference type="Gene3D" id="3.30.710.10">
    <property type="entry name" value="Potassium Channel Kv1.1, Chain A"/>
    <property type="match status" value="1"/>
</dbReference>
<dbReference type="GO" id="GO:0022008">
    <property type="term" value="P:neurogenesis"/>
    <property type="evidence" value="ECO:0007669"/>
    <property type="project" value="TreeGrafter"/>
</dbReference>
<dbReference type="OrthoDB" id="636773at2759"/>
<dbReference type="InterPro" id="IPR011333">
    <property type="entry name" value="SKP1/BTB/POZ_sf"/>
</dbReference>